<organism evidence="2 3">
    <name type="scientific">Anas platyrhynchos</name>
    <name type="common">Mallard</name>
    <name type="synonym">Anas boschas</name>
    <dbReference type="NCBI Taxonomy" id="8839"/>
    <lineage>
        <taxon>Eukaryota</taxon>
        <taxon>Metazoa</taxon>
        <taxon>Chordata</taxon>
        <taxon>Craniata</taxon>
        <taxon>Vertebrata</taxon>
        <taxon>Euteleostomi</taxon>
        <taxon>Archelosauria</taxon>
        <taxon>Archosauria</taxon>
        <taxon>Dinosauria</taxon>
        <taxon>Saurischia</taxon>
        <taxon>Theropoda</taxon>
        <taxon>Coelurosauria</taxon>
        <taxon>Aves</taxon>
        <taxon>Neognathae</taxon>
        <taxon>Galloanserae</taxon>
        <taxon>Anseriformes</taxon>
        <taxon>Anatidae</taxon>
        <taxon>Anatinae</taxon>
        <taxon>Anas</taxon>
    </lineage>
</organism>
<evidence type="ECO:0000256" key="1">
    <source>
        <dbReference type="SAM" id="MobiDB-lite"/>
    </source>
</evidence>
<accession>R0M312</accession>
<keyword evidence="3" id="KW-1185">Reference proteome</keyword>
<gene>
    <name evidence="2" type="ORF">Anapl_08872</name>
</gene>
<proteinExistence type="predicted"/>
<reference evidence="3" key="1">
    <citation type="journal article" date="2013" name="Nat. Genet.">
        <title>The duck genome and transcriptome provide insight into an avian influenza virus reservoir species.</title>
        <authorList>
            <person name="Huang Y."/>
            <person name="Li Y."/>
            <person name="Burt D.W."/>
            <person name="Chen H."/>
            <person name="Zhang Y."/>
            <person name="Qian W."/>
            <person name="Kim H."/>
            <person name="Gan S."/>
            <person name="Zhao Y."/>
            <person name="Li J."/>
            <person name="Yi K."/>
            <person name="Feng H."/>
            <person name="Zhu P."/>
            <person name="Li B."/>
            <person name="Liu Q."/>
            <person name="Fairley S."/>
            <person name="Magor K.E."/>
            <person name="Du Z."/>
            <person name="Hu X."/>
            <person name="Goodman L."/>
            <person name="Tafer H."/>
            <person name="Vignal A."/>
            <person name="Lee T."/>
            <person name="Kim K.W."/>
            <person name="Sheng Z."/>
            <person name="An Y."/>
            <person name="Searle S."/>
            <person name="Herrero J."/>
            <person name="Groenen M.A."/>
            <person name="Crooijmans R.P."/>
            <person name="Faraut T."/>
            <person name="Cai Q."/>
            <person name="Webster R.G."/>
            <person name="Aldridge J.R."/>
            <person name="Warren W.C."/>
            <person name="Bartschat S."/>
            <person name="Kehr S."/>
            <person name="Marz M."/>
            <person name="Stadler P.F."/>
            <person name="Smith J."/>
            <person name="Kraus R.H."/>
            <person name="Zhao Y."/>
            <person name="Ren L."/>
            <person name="Fei J."/>
            <person name="Morisson M."/>
            <person name="Kaiser P."/>
            <person name="Griffin D.K."/>
            <person name="Rao M."/>
            <person name="Pitel F."/>
            <person name="Wang J."/>
            <person name="Li N."/>
        </authorList>
    </citation>
    <scope>NUCLEOTIDE SEQUENCE [LARGE SCALE GENOMIC DNA]</scope>
</reference>
<name>R0M312_ANAPL</name>
<feature type="region of interest" description="Disordered" evidence="1">
    <location>
        <begin position="279"/>
        <end position="308"/>
    </location>
</feature>
<dbReference type="AlphaFoldDB" id="R0M312"/>
<dbReference type="Proteomes" id="UP000296049">
    <property type="component" value="Unassembled WGS sequence"/>
</dbReference>
<sequence length="339" mass="36740">MWPRRAVVLTSGAVWQQLDLAPHRSAVLLAGFVTRTSTSGQQVQCCLLTLWSAQRSLYGAFPSLSSEQVSPPGELLSVRTATKLSSSAKWLQCATACSAAQQFSPRVLGVRSLLVFGCSSASLRNRGQCQQLGANPVLELLVLGCFQPQCSSLRPLPRPKPPGAGGRLVASLSGCPAGQQELGAGKQPGSSPLGGPSPSLLCWQEQQASKFANTTFFSEKLPHPRPLIAKSSLDHANACDEEVYLLQEERLDEGAIHYLHRIDPGGVGAEQQELEYSEDCPLQGKPSPVINSRRPAHPSSRQTSVGEDQRFWSEVELNEERISISSVFHPNFTALMQEW</sequence>
<evidence type="ECO:0000313" key="3">
    <source>
        <dbReference type="Proteomes" id="UP000296049"/>
    </source>
</evidence>
<evidence type="ECO:0000313" key="2">
    <source>
        <dbReference type="EMBL" id="EOB07068.1"/>
    </source>
</evidence>
<dbReference type="EMBL" id="KB742559">
    <property type="protein sequence ID" value="EOB07068.1"/>
    <property type="molecule type" value="Genomic_DNA"/>
</dbReference>
<protein>
    <submittedName>
        <fullName evidence="2">Uncharacterized protein</fullName>
    </submittedName>
</protein>